<evidence type="ECO:0000256" key="5">
    <source>
        <dbReference type="ARBA" id="ARBA00023004"/>
    </source>
</evidence>
<dbReference type="SFLD" id="SFLDS00029">
    <property type="entry name" value="Radical_SAM"/>
    <property type="match status" value="1"/>
</dbReference>
<sequence length="431" mass="50223">MNLSRYILKYSTDDGTLYFNTKTNHSFFLTNELNRVVDSNDVIRKEFHAYLDKNKYLSEGEYEVEKYLSKISDTDAELLELTILTHGDCNFRCKYCYEKFENIAMSTETEDAIVQFLKEKLQSGKYKYLSVGWFGGEPLLGYKTIKRLSPVFIDLCEKYQIHYQSAITTNGYLLTKNKFRYLNEKFKVTSYQITLDGDEESHNNQRVLQNGGLSYNRIFDNLKAMQESKFDFICVIRFNVSKDNYQNVKEFLTHDGIYFKDDSRFKISYHNIGNWGKGDRDINYCVTLLDKDASFELSKLAVTSGYHISSPEVVVNNNYTCYSNRKNHFMFNVRGIVQSCTVALYEPQNIFGNINKGFVNYSKLNDWVIRLDASCKECPFVLICKSGYCPMAKRITKTNSRYLCKSVKEKIRKNLALFALSKSYNDILDVD</sequence>
<name>F8DKK2_STREP</name>
<dbReference type="Pfam" id="PF04055">
    <property type="entry name" value="Radical_SAM"/>
    <property type="match status" value="1"/>
</dbReference>
<evidence type="ECO:0000256" key="2">
    <source>
        <dbReference type="ARBA" id="ARBA00022485"/>
    </source>
</evidence>
<gene>
    <name evidence="8" type="ordered locus">HMPREF0833_11344</name>
</gene>
<keyword evidence="4" id="KW-0479">Metal-binding</keyword>
<proteinExistence type="predicted"/>
<dbReference type="GO" id="GO:0046872">
    <property type="term" value="F:metal ion binding"/>
    <property type="evidence" value="ECO:0007669"/>
    <property type="project" value="UniProtKB-KW"/>
</dbReference>
<evidence type="ECO:0000259" key="7">
    <source>
        <dbReference type="PROSITE" id="PS51918"/>
    </source>
</evidence>
<evidence type="ECO:0000313" key="9">
    <source>
        <dbReference type="Proteomes" id="UP000001502"/>
    </source>
</evidence>
<dbReference type="GO" id="GO:0051539">
    <property type="term" value="F:4 iron, 4 sulfur cluster binding"/>
    <property type="evidence" value="ECO:0007669"/>
    <property type="project" value="UniProtKB-KW"/>
</dbReference>
<dbReference type="InterPro" id="IPR007197">
    <property type="entry name" value="rSAM"/>
</dbReference>
<comment type="cofactor">
    <cofactor evidence="1">
        <name>[4Fe-4S] cluster</name>
        <dbReference type="ChEBI" id="CHEBI:49883"/>
    </cofactor>
</comment>
<dbReference type="PROSITE" id="PS51918">
    <property type="entry name" value="RADICAL_SAM"/>
    <property type="match status" value="1"/>
</dbReference>
<dbReference type="EMBL" id="CP002843">
    <property type="protein sequence ID" value="AEH56375.1"/>
    <property type="molecule type" value="Genomic_DNA"/>
</dbReference>
<protein>
    <submittedName>
        <fullName evidence="8">Radical SAM domain protein</fullName>
    </submittedName>
</protein>
<evidence type="ECO:0000256" key="3">
    <source>
        <dbReference type="ARBA" id="ARBA00022691"/>
    </source>
</evidence>
<dbReference type="AlphaFoldDB" id="F8DKK2"/>
<reference evidence="9" key="1">
    <citation type="submission" date="2011-06" db="EMBL/GenBank/DDBJ databases">
        <title>Complete sequence of Streptococcus parasanguinis strain ATCC 15912.</title>
        <authorList>
            <person name="Muzny D."/>
            <person name="Qin X."/>
            <person name="Buhay C."/>
            <person name="Dugan-Rocha S."/>
            <person name="Ding Y."/>
            <person name="Chen G."/>
            <person name="Hawes A."/>
            <person name="Holder M."/>
            <person name="Jhangiani S."/>
            <person name="Johnson A."/>
            <person name="Khan Z."/>
            <person name="Li Z."/>
            <person name="Liu W."/>
            <person name="Liu X."/>
            <person name="Perez L."/>
            <person name="Shen H."/>
            <person name="Wang Q."/>
            <person name="Watt J."/>
            <person name="Xi L."/>
            <person name="Xin Y."/>
            <person name="Zhou J."/>
            <person name="Deng J."/>
            <person name="Jiang H."/>
            <person name="Liu Y."/>
            <person name="Qu J."/>
            <person name="Song X.-Z."/>
            <person name="Zhang L."/>
            <person name="Villasana D."/>
            <person name="Johnson A."/>
            <person name="Liu J."/>
            <person name="Liyanage D."/>
            <person name="Lorensuhewa L."/>
            <person name="Robinson T."/>
            <person name="Song A."/>
            <person name="Song B.-B."/>
            <person name="Dinh H."/>
            <person name="Thornton R."/>
            <person name="Coyle M."/>
            <person name="Francisco L."/>
            <person name="Jackson L."/>
            <person name="Javaid M."/>
            <person name="Korchina V."/>
            <person name="Kovar C."/>
            <person name="Mata R."/>
            <person name="Mathew T."/>
            <person name="Ngo R."/>
            <person name="Nguyen L."/>
            <person name="Nguyen N."/>
            <person name="Okwuonu G."/>
            <person name="Ongeri F."/>
            <person name="Pham C."/>
            <person name="Simmons D."/>
            <person name="Wilczek-Boney K."/>
            <person name="Hale W."/>
            <person name="Jakkamsetti A."/>
            <person name="Pham P."/>
            <person name="Ruth R."/>
            <person name="San Lucas F."/>
            <person name="Warren J."/>
            <person name="Zhang J."/>
            <person name="Zhao Z."/>
            <person name="Zhou C."/>
            <person name="Zhu D."/>
            <person name="Lee S."/>
            <person name="Bess C."/>
            <person name="Blankenburg K."/>
            <person name="Forbes L."/>
            <person name="Fu Q."/>
            <person name="Gubbala S."/>
            <person name="Hirani K."/>
            <person name="Jayaseelan J.C."/>
            <person name="Lara F."/>
            <person name="Munidasa M."/>
            <person name="Palculict T."/>
            <person name="Patil S."/>
            <person name="Pu L.-L."/>
            <person name="Saada N."/>
            <person name="Tang L."/>
            <person name="Weissenberger G."/>
            <person name="Zhu Y."/>
            <person name="Hemphill L."/>
            <person name="Shang Y."/>
            <person name="Youmans B."/>
            <person name="Ayvaz T."/>
            <person name="Ross M."/>
            <person name="Santibanez J."/>
            <person name="Aqrawi P."/>
            <person name="Gross S."/>
            <person name="Joshi V."/>
            <person name="Fowler G."/>
            <person name="Nazareth L."/>
            <person name="Reid J."/>
            <person name="Worley K."/>
            <person name="Petrosino J."/>
            <person name="Highlander S."/>
            <person name="Gibbs R."/>
        </authorList>
    </citation>
    <scope>NUCLEOTIDE SEQUENCE [LARGE SCALE GENOMIC DNA]</scope>
    <source>
        <strain evidence="9">ATCC 15912 / DSM 6778 / CIP 104372 / LMG 14537</strain>
    </source>
</reference>
<dbReference type="SFLD" id="SFLDG01067">
    <property type="entry name" value="SPASM/twitch_domain_containing"/>
    <property type="match status" value="1"/>
</dbReference>
<dbReference type="RefSeq" id="WP_003016815.1">
    <property type="nucleotide sequence ID" value="NC_015678.1"/>
</dbReference>
<organism evidence="8 9">
    <name type="scientific">Streptococcus parasanguinis (strain ATCC 15912 / DSM 6778 / CIP 104372 / LMG 14537)</name>
    <dbReference type="NCBI Taxonomy" id="760570"/>
    <lineage>
        <taxon>Bacteria</taxon>
        <taxon>Bacillati</taxon>
        <taxon>Bacillota</taxon>
        <taxon>Bacilli</taxon>
        <taxon>Lactobacillales</taxon>
        <taxon>Streptococcaceae</taxon>
        <taxon>Streptococcus</taxon>
    </lineage>
</organism>
<keyword evidence="5" id="KW-0408">Iron</keyword>
<accession>F8DKK2</accession>
<evidence type="ECO:0000256" key="1">
    <source>
        <dbReference type="ARBA" id="ARBA00001966"/>
    </source>
</evidence>
<dbReference type="InterPro" id="IPR058240">
    <property type="entry name" value="rSAM_sf"/>
</dbReference>
<dbReference type="HOGENOM" id="CLU_009273_3_1_9"/>
<dbReference type="PANTHER" id="PTHR43787">
    <property type="entry name" value="FEMO COFACTOR BIOSYNTHESIS PROTEIN NIFB-RELATED"/>
    <property type="match status" value="1"/>
</dbReference>
<dbReference type="GO" id="GO:0003824">
    <property type="term" value="F:catalytic activity"/>
    <property type="evidence" value="ECO:0007669"/>
    <property type="project" value="InterPro"/>
</dbReference>
<keyword evidence="2" id="KW-0004">4Fe-4S</keyword>
<dbReference type="UniPathway" id="UPA00782"/>
<dbReference type="Proteomes" id="UP000001502">
    <property type="component" value="Chromosome"/>
</dbReference>
<dbReference type="CDD" id="cd01335">
    <property type="entry name" value="Radical_SAM"/>
    <property type="match status" value="1"/>
</dbReference>
<dbReference type="KEGG" id="scp:HMPREF0833_11344"/>
<evidence type="ECO:0000256" key="4">
    <source>
        <dbReference type="ARBA" id="ARBA00022723"/>
    </source>
</evidence>
<feature type="domain" description="Radical SAM core" evidence="7">
    <location>
        <begin position="71"/>
        <end position="304"/>
    </location>
</feature>
<dbReference type="GeneID" id="10835847"/>
<keyword evidence="6" id="KW-0411">Iron-sulfur</keyword>
<dbReference type="SUPFAM" id="SSF102114">
    <property type="entry name" value="Radical SAM enzymes"/>
    <property type="match status" value="1"/>
</dbReference>
<dbReference type="Gene3D" id="3.20.20.70">
    <property type="entry name" value="Aldolase class I"/>
    <property type="match status" value="1"/>
</dbReference>
<evidence type="ECO:0000256" key="6">
    <source>
        <dbReference type="ARBA" id="ARBA00023014"/>
    </source>
</evidence>
<dbReference type="PANTHER" id="PTHR43787:SF3">
    <property type="entry name" value="ARYLSULFATASE REGULATORY PROTEIN"/>
    <property type="match status" value="1"/>
</dbReference>
<evidence type="ECO:0000313" key="8">
    <source>
        <dbReference type="EMBL" id="AEH56375.1"/>
    </source>
</evidence>
<dbReference type="InterPro" id="IPR013785">
    <property type="entry name" value="Aldolase_TIM"/>
</dbReference>
<keyword evidence="3" id="KW-0949">S-adenosyl-L-methionine</keyword>